<feature type="domain" description="NAD(P)-binding" evidence="1">
    <location>
        <begin position="7"/>
        <end position="51"/>
    </location>
</feature>
<feature type="domain" description="NAD(P)-binding" evidence="1">
    <location>
        <begin position="73"/>
        <end position="229"/>
    </location>
</feature>
<sequence length="241" mass="26269">MKLLILGATGRVGREMVRLALQDGHDVTALVRSVEKSEALLDWLKTTTPCNATTENESSRHDVLPETNSSLLASVPNLKFAFGDARSRSDVSQAVTGADAVLCSLNTDGGTVLSESMAVILDVMRENGIRRIVSIGTAGILQARSEPHLLRYRSSETRRTTTAAAEDHERAYRMLASTENLDWTLVCPTYLPEGAATGHYRVEREVLPEGGMRITTGDTAVFAYGQLQSEEFLRCRVGIAE</sequence>
<dbReference type="AlphaFoldDB" id="A0A074LW81"/>
<keyword evidence="3" id="KW-1185">Reference proteome</keyword>
<gene>
    <name evidence="2" type="ORF">EL26_02215</name>
</gene>
<evidence type="ECO:0000313" key="3">
    <source>
        <dbReference type="Proteomes" id="UP000027931"/>
    </source>
</evidence>
<evidence type="ECO:0000313" key="2">
    <source>
        <dbReference type="EMBL" id="KEO84845.1"/>
    </source>
</evidence>
<dbReference type="SUPFAM" id="SSF51735">
    <property type="entry name" value="NAD(P)-binding Rossmann-fold domains"/>
    <property type="match status" value="1"/>
</dbReference>
<dbReference type="PANTHER" id="PTHR43355">
    <property type="entry name" value="FLAVIN REDUCTASE (NADPH)"/>
    <property type="match status" value="1"/>
</dbReference>
<evidence type="ECO:0000259" key="1">
    <source>
        <dbReference type="Pfam" id="PF13460"/>
    </source>
</evidence>
<dbReference type="InterPro" id="IPR051606">
    <property type="entry name" value="Polyketide_Oxido-like"/>
</dbReference>
<protein>
    <recommendedName>
        <fullName evidence="1">NAD(P)-binding domain-containing protein</fullName>
    </recommendedName>
</protein>
<dbReference type="PANTHER" id="PTHR43355:SF2">
    <property type="entry name" value="FLAVIN REDUCTASE (NADPH)"/>
    <property type="match status" value="1"/>
</dbReference>
<comment type="caution">
    <text evidence="2">The sequence shown here is derived from an EMBL/GenBank/DDBJ whole genome shotgun (WGS) entry which is preliminary data.</text>
</comment>
<dbReference type="RefSeq" id="WP_038083977.1">
    <property type="nucleotide sequence ID" value="NZ_JMIR01000002.1"/>
</dbReference>
<dbReference type="STRING" id="1157490.EL26_02215"/>
<dbReference type="Gene3D" id="3.40.50.720">
    <property type="entry name" value="NAD(P)-binding Rossmann-like Domain"/>
    <property type="match status" value="1"/>
</dbReference>
<name>A0A074LW81_9BACL</name>
<accession>A0A074LW81</accession>
<dbReference type="EMBL" id="JMIR01000002">
    <property type="protein sequence ID" value="KEO84845.1"/>
    <property type="molecule type" value="Genomic_DNA"/>
</dbReference>
<dbReference type="InterPro" id="IPR036291">
    <property type="entry name" value="NAD(P)-bd_dom_sf"/>
</dbReference>
<dbReference type="GO" id="GO:0016646">
    <property type="term" value="F:oxidoreductase activity, acting on the CH-NH group of donors, NAD or NADP as acceptor"/>
    <property type="evidence" value="ECO:0007669"/>
    <property type="project" value="TreeGrafter"/>
</dbReference>
<proteinExistence type="predicted"/>
<organism evidence="2 3">
    <name type="scientific">Tumebacillus flagellatus</name>
    <dbReference type="NCBI Taxonomy" id="1157490"/>
    <lineage>
        <taxon>Bacteria</taxon>
        <taxon>Bacillati</taxon>
        <taxon>Bacillota</taxon>
        <taxon>Bacilli</taxon>
        <taxon>Bacillales</taxon>
        <taxon>Alicyclobacillaceae</taxon>
        <taxon>Tumebacillus</taxon>
    </lineage>
</organism>
<dbReference type="Pfam" id="PF13460">
    <property type="entry name" value="NAD_binding_10"/>
    <property type="match status" value="2"/>
</dbReference>
<dbReference type="Proteomes" id="UP000027931">
    <property type="component" value="Unassembled WGS sequence"/>
</dbReference>
<reference evidence="2 3" key="1">
    <citation type="journal article" date="2013" name="Int. J. Syst. Evol. Microbiol.">
        <title>Tumebacillus flagellatus sp. nov., an alpha-amylase/pullulanase-producing bacterium isolated from cassava wastewater.</title>
        <authorList>
            <person name="Wang Q."/>
            <person name="Xie N."/>
            <person name="Qin Y."/>
            <person name="Shen N."/>
            <person name="Zhu J."/>
            <person name="Mi H."/>
            <person name="Huang R."/>
        </authorList>
    </citation>
    <scope>NUCLEOTIDE SEQUENCE [LARGE SCALE GENOMIC DNA]</scope>
    <source>
        <strain evidence="2 3">GST4</strain>
    </source>
</reference>
<dbReference type="eggNOG" id="COG0702">
    <property type="taxonomic scope" value="Bacteria"/>
</dbReference>
<dbReference type="OrthoDB" id="9785372at2"/>
<dbReference type="InterPro" id="IPR016040">
    <property type="entry name" value="NAD(P)-bd_dom"/>
</dbReference>